<dbReference type="RefSeq" id="WP_133235454.1">
    <property type="nucleotide sequence ID" value="NZ_SMRT01000022.1"/>
</dbReference>
<sequence length="85" mass="9231">MDLIYWMPHKEQPFRVMKQSSLSIQSFKTPGCLGLSASKPMRLNLKFEVAVRGNEMSGSAKAGMLPASKVSSVRAVSPGRKSGAF</sequence>
<proteinExistence type="predicted"/>
<reference evidence="1 2" key="1">
    <citation type="submission" date="2019-03" db="EMBL/GenBank/DDBJ databases">
        <title>This is whole genome sequence of Paenibacillus sp MS74 strain.</title>
        <authorList>
            <person name="Trinh H.N."/>
        </authorList>
    </citation>
    <scope>NUCLEOTIDE SEQUENCE [LARGE SCALE GENOMIC DNA]</scope>
    <source>
        <strain evidence="1 2">MS74</strain>
    </source>
</reference>
<evidence type="ECO:0000313" key="1">
    <source>
        <dbReference type="EMBL" id="TDF92150.1"/>
    </source>
</evidence>
<name>A0A4R5KDI0_9BACL</name>
<dbReference type="Proteomes" id="UP000295636">
    <property type="component" value="Unassembled WGS sequence"/>
</dbReference>
<accession>A0A4R5KDI0</accession>
<comment type="caution">
    <text evidence="1">The sequence shown here is derived from an EMBL/GenBank/DDBJ whole genome shotgun (WGS) entry which is preliminary data.</text>
</comment>
<dbReference type="OrthoDB" id="9803764at2"/>
<protein>
    <submittedName>
        <fullName evidence="1">Uncharacterized protein</fullName>
    </submittedName>
</protein>
<dbReference type="EMBL" id="SMRT01000022">
    <property type="protein sequence ID" value="TDF92150.1"/>
    <property type="molecule type" value="Genomic_DNA"/>
</dbReference>
<gene>
    <name evidence="1" type="ORF">E1757_30615</name>
</gene>
<evidence type="ECO:0000313" key="2">
    <source>
        <dbReference type="Proteomes" id="UP000295636"/>
    </source>
</evidence>
<keyword evidence="2" id="KW-1185">Reference proteome</keyword>
<dbReference type="AlphaFoldDB" id="A0A4R5KDI0"/>
<organism evidence="1 2">
    <name type="scientific">Paenibacillus piri</name>
    <dbReference type="NCBI Taxonomy" id="2547395"/>
    <lineage>
        <taxon>Bacteria</taxon>
        <taxon>Bacillati</taxon>
        <taxon>Bacillota</taxon>
        <taxon>Bacilli</taxon>
        <taxon>Bacillales</taxon>
        <taxon>Paenibacillaceae</taxon>
        <taxon>Paenibacillus</taxon>
    </lineage>
</organism>